<reference evidence="2" key="1">
    <citation type="submission" date="2014-09" db="EMBL/GenBank/DDBJ databases">
        <authorList>
            <person name="Magalhaes I.L.F."/>
            <person name="Oliveira U."/>
            <person name="Santos F.R."/>
            <person name="Vidigal T.H.D.A."/>
            <person name="Brescovit A.D."/>
            <person name="Santos A.J."/>
        </authorList>
    </citation>
    <scope>NUCLEOTIDE SEQUENCE</scope>
    <source>
        <tissue evidence="2">Shoot tissue taken approximately 20 cm above the soil surface</tissue>
    </source>
</reference>
<accession>A0A0A9EWC5</accession>
<feature type="compositionally biased region" description="Gly residues" evidence="1">
    <location>
        <begin position="11"/>
        <end position="20"/>
    </location>
</feature>
<evidence type="ECO:0000256" key="1">
    <source>
        <dbReference type="SAM" id="MobiDB-lite"/>
    </source>
</evidence>
<reference evidence="2" key="2">
    <citation type="journal article" date="2015" name="Data Brief">
        <title>Shoot transcriptome of the giant reed, Arundo donax.</title>
        <authorList>
            <person name="Barrero R.A."/>
            <person name="Guerrero F.D."/>
            <person name="Moolhuijzen P."/>
            <person name="Goolsby J.A."/>
            <person name="Tidwell J."/>
            <person name="Bellgard S.E."/>
            <person name="Bellgard M.I."/>
        </authorList>
    </citation>
    <scope>NUCLEOTIDE SEQUENCE</scope>
    <source>
        <tissue evidence="2">Shoot tissue taken approximately 20 cm above the soil surface</tissue>
    </source>
</reference>
<protein>
    <submittedName>
        <fullName evidence="2">Uncharacterized protein</fullName>
    </submittedName>
</protein>
<dbReference type="AlphaFoldDB" id="A0A0A9EWC5"/>
<feature type="compositionally biased region" description="Polar residues" evidence="1">
    <location>
        <begin position="1"/>
        <end position="10"/>
    </location>
</feature>
<feature type="region of interest" description="Disordered" evidence="1">
    <location>
        <begin position="1"/>
        <end position="20"/>
    </location>
</feature>
<dbReference type="EMBL" id="GBRH01195745">
    <property type="protein sequence ID" value="JAE02151.1"/>
    <property type="molecule type" value="Transcribed_RNA"/>
</dbReference>
<organism evidence="2">
    <name type="scientific">Arundo donax</name>
    <name type="common">Giant reed</name>
    <name type="synonym">Donax arundinaceus</name>
    <dbReference type="NCBI Taxonomy" id="35708"/>
    <lineage>
        <taxon>Eukaryota</taxon>
        <taxon>Viridiplantae</taxon>
        <taxon>Streptophyta</taxon>
        <taxon>Embryophyta</taxon>
        <taxon>Tracheophyta</taxon>
        <taxon>Spermatophyta</taxon>
        <taxon>Magnoliopsida</taxon>
        <taxon>Liliopsida</taxon>
        <taxon>Poales</taxon>
        <taxon>Poaceae</taxon>
        <taxon>PACMAD clade</taxon>
        <taxon>Arundinoideae</taxon>
        <taxon>Arundineae</taxon>
        <taxon>Arundo</taxon>
    </lineage>
</organism>
<sequence length="20" mass="2167">MRSISYRPSTSGGGTYSTCR</sequence>
<proteinExistence type="predicted"/>
<evidence type="ECO:0000313" key="2">
    <source>
        <dbReference type="EMBL" id="JAE02151.1"/>
    </source>
</evidence>
<name>A0A0A9EWC5_ARUDO</name>